<protein>
    <submittedName>
        <fullName evidence="1">Uncharacterized protein</fullName>
    </submittedName>
</protein>
<feature type="non-terminal residue" evidence="1">
    <location>
        <position position="1"/>
    </location>
</feature>
<proteinExistence type="predicted"/>
<reference evidence="1 2" key="1">
    <citation type="submission" date="2015-08" db="EMBL/GenBank/DDBJ databases">
        <title>Next Generation Sequencing and Analysis of the Genome of Puccinia sorghi L Schw, the Causal Agent of Maize Common Rust.</title>
        <authorList>
            <person name="Rochi L."/>
            <person name="Burguener G."/>
            <person name="Darino M."/>
            <person name="Turjanski A."/>
            <person name="Kreff E."/>
            <person name="Dieguez M.J."/>
            <person name="Sacco F."/>
        </authorList>
    </citation>
    <scope>NUCLEOTIDE SEQUENCE [LARGE SCALE GENOMIC DNA]</scope>
    <source>
        <strain evidence="1 2">RO10H11247</strain>
    </source>
</reference>
<sequence length="87" mass="9482">LTQTFFCSRNGILTGNSGKNIMLLVTFHPLKDGDPPCSNLVGLIEYLCVMSHHWSNLKNKNKLSGRMSGIGIHGGYEKGKTAGESIF</sequence>
<organism evidence="1 2">
    <name type="scientific">Puccinia sorghi</name>
    <dbReference type="NCBI Taxonomy" id="27349"/>
    <lineage>
        <taxon>Eukaryota</taxon>
        <taxon>Fungi</taxon>
        <taxon>Dikarya</taxon>
        <taxon>Basidiomycota</taxon>
        <taxon>Pucciniomycotina</taxon>
        <taxon>Pucciniomycetes</taxon>
        <taxon>Pucciniales</taxon>
        <taxon>Pucciniaceae</taxon>
        <taxon>Puccinia</taxon>
    </lineage>
</organism>
<dbReference type="AlphaFoldDB" id="A0A0L6VCP4"/>
<evidence type="ECO:0000313" key="1">
    <source>
        <dbReference type="EMBL" id="KNZ58484.1"/>
    </source>
</evidence>
<keyword evidence="2" id="KW-1185">Reference proteome</keyword>
<dbReference type="EMBL" id="LAVV01006750">
    <property type="protein sequence ID" value="KNZ58484.1"/>
    <property type="molecule type" value="Genomic_DNA"/>
</dbReference>
<evidence type="ECO:0000313" key="2">
    <source>
        <dbReference type="Proteomes" id="UP000037035"/>
    </source>
</evidence>
<name>A0A0L6VCP4_9BASI</name>
<gene>
    <name evidence="1" type="ORF">VP01_1921g2</name>
</gene>
<dbReference type="Proteomes" id="UP000037035">
    <property type="component" value="Unassembled WGS sequence"/>
</dbReference>
<dbReference type="VEuPathDB" id="FungiDB:VP01_1921g2"/>
<dbReference type="OrthoDB" id="10442217at2759"/>
<comment type="caution">
    <text evidence="1">The sequence shown here is derived from an EMBL/GenBank/DDBJ whole genome shotgun (WGS) entry which is preliminary data.</text>
</comment>
<accession>A0A0L6VCP4</accession>